<sequence>MKASLIFVLATVGFINTACQNSTPLQSAKPNIVIIYADDMGYGDLAIQNPESKIPTPFLDQMAREGMRFTDAHSSSGICSPSRYALLTGTYHWRRQHDIVNSFGKPFFAEGDISIGDVLRTSGYQTAAIGKWHLGWDWELKGAPTGEVTSGTKTVKVVGPNDIDWSQPIKGGPTARGFDTYFGDGTINFPPYVWVENDRVTEVPTELMTYDNIGFETKEGEWEFRPGPKVKGWNPYEVLPTLTKKAVSYIKDQTADQPFFLYFALPSPHAPIIPSEEFDGKSQAGAYGDFMVQTDWVAGQVLQALKDQGLEENTIVIFTADNGTEAYAWPRALKYGHFSMGDFRGLKRDVWEGGHHIPFIVKWPGQIPAGSVSDQLLSQIDIMATVAALSGSEMPEKAAPDSYDFSQVWLGQPSDKPVREALVHNTNAKIWGIRKGDWLYINDSTGGLRKIPADFNELRGYTDFDTPGLLFNIKEDSGQRQNLYTSDSEKVSELAELLEKYRSGMSTAK</sequence>
<keyword evidence="7" id="KW-1185">Reference proteome</keyword>
<dbReference type="PROSITE" id="PS00149">
    <property type="entry name" value="SULFATASE_2"/>
    <property type="match status" value="1"/>
</dbReference>
<dbReference type="Pfam" id="PF00884">
    <property type="entry name" value="Sulfatase"/>
    <property type="match status" value="1"/>
</dbReference>
<reference evidence="6 7" key="1">
    <citation type="journal article" date="2019" name="Int. J. Syst. Evol. Microbiol.">
        <title>The Global Catalogue of Microorganisms (GCM) 10K type strain sequencing project: providing services to taxonomists for standard genome sequencing and annotation.</title>
        <authorList>
            <consortium name="The Broad Institute Genomics Platform"/>
            <consortium name="The Broad Institute Genome Sequencing Center for Infectious Disease"/>
            <person name="Wu L."/>
            <person name="Ma J."/>
        </authorList>
    </citation>
    <scope>NUCLEOTIDE SEQUENCE [LARGE SCALE GENOMIC DNA]</scope>
    <source>
        <strain evidence="6 7">JCM 16112</strain>
    </source>
</reference>
<evidence type="ECO:0000259" key="5">
    <source>
        <dbReference type="Pfam" id="PF00884"/>
    </source>
</evidence>
<proteinExistence type="inferred from homology"/>
<name>A0ABN1N0G8_9BACT</name>
<comment type="caution">
    <text evidence="6">The sequence shown here is derived from an EMBL/GenBank/DDBJ whole genome shotgun (WGS) entry which is preliminary data.</text>
</comment>
<gene>
    <name evidence="6" type="ORF">GCM10009119_19050</name>
</gene>
<keyword evidence="4" id="KW-0106">Calcium</keyword>
<dbReference type="PANTHER" id="PTHR42693:SF53">
    <property type="entry name" value="ENDO-4-O-SULFATASE"/>
    <property type="match status" value="1"/>
</dbReference>
<keyword evidence="2" id="KW-0479">Metal-binding</keyword>
<dbReference type="SUPFAM" id="SSF53649">
    <property type="entry name" value="Alkaline phosphatase-like"/>
    <property type="match status" value="1"/>
</dbReference>
<evidence type="ECO:0000313" key="6">
    <source>
        <dbReference type="EMBL" id="GAA0878937.1"/>
    </source>
</evidence>
<organism evidence="6 7">
    <name type="scientific">Algoriphagus jejuensis</name>
    <dbReference type="NCBI Taxonomy" id="419934"/>
    <lineage>
        <taxon>Bacteria</taxon>
        <taxon>Pseudomonadati</taxon>
        <taxon>Bacteroidota</taxon>
        <taxon>Cytophagia</taxon>
        <taxon>Cytophagales</taxon>
        <taxon>Cyclobacteriaceae</taxon>
        <taxon>Algoriphagus</taxon>
    </lineage>
</organism>
<dbReference type="EMBL" id="BAAAFI010000008">
    <property type="protein sequence ID" value="GAA0878937.1"/>
    <property type="molecule type" value="Genomic_DNA"/>
</dbReference>
<dbReference type="InterPro" id="IPR017850">
    <property type="entry name" value="Alkaline_phosphatase_core_sf"/>
</dbReference>
<evidence type="ECO:0000256" key="3">
    <source>
        <dbReference type="ARBA" id="ARBA00022801"/>
    </source>
</evidence>
<dbReference type="PROSITE" id="PS00523">
    <property type="entry name" value="SULFATASE_1"/>
    <property type="match status" value="1"/>
</dbReference>
<protein>
    <submittedName>
        <fullName evidence="6">Arylsulfatase</fullName>
    </submittedName>
</protein>
<evidence type="ECO:0000256" key="1">
    <source>
        <dbReference type="ARBA" id="ARBA00008779"/>
    </source>
</evidence>
<dbReference type="InterPro" id="IPR000917">
    <property type="entry name" value="Sulfatase_N"/>
</dbReference>
<dbReference type="RefSeq" id="WP_343850815.1">
    <property type="nucleotide sequence ID" value="NZ_BAAAFI010000008.1"/>
</dbReference>
<keyword evidence="3" id="KW-0378">Hydrolase</keyword>
<dbReference type="InterPro" id="IPR024607">
    <property type="entry name" value="Sulfatase_CS"/>
</dbReference>
<dbReference type="Gene3D" id="3.30.1120.10">
    <property type="match status" value="1"/>
</dbReference>
<dbReference type="Proteomes" id="UP001500469">
    <property type="component" value="Unassembled WGS sequence"/>
</dbReference>
<dbReference type="PANTHER" id="PTHR42693">
    <property type="entry name" value="ARYLSULFATASE FAMILY MEMBER"/>
    <property type="match status" value="1"/>
</dbReference>
<comment type="similarity">
    <text evidence="1">Belongs to the sulfatase family.</text>
</comment>
<accession>A0ABN1N0G8</accession>
<evidence type="ECO:0000256" key="4">
    <source>
        <dbReference type="ARBA" id="ARBA00022837"/>
    </source>
</evidence>
<dbReference type="CDD" id="cd16143">
    <property type="entry name" value="ARS_like"/>
    <property type="match status" value="1"/>
</dbReference>
<feature type="domain" description="Sulfatase N-terminal" evidence="5">
    <location>
        <begin position="30"/>
        <end position="391"/>
    </location>
</feature>
<evidence type="ECO:0000313" key="7">
    <source>
        <dbReference type="Proteomes" id="UP001500469"/>
    </source>
</evidence>
<evidence type="ECO:0000256" key="2">
    <source>
        <dbReference type="ARBA" id="ARBA00022723"/>
    </source>
</evidence>
<dbReference type="InterPro" id="IPR050738">
    <property type="entry name" value="Sulfatase"/>
</dbReference>
<dbReference type="Gene3D" id="3.40.720.10">
    <property type="entry name" value="Alkaline Phosphatase, subunit A"/>
    <property type="match status" value="1"/>
</dbReference>